<keyword evidence="2 3" id="KW-0802">TPR repeat</keyword>
<dbReference type="SMART" id="SM00028">
    <property type="entry name" value="TPR"/>
    <property type="match status" value="1"/>
</dbReference>
<dbReference type="InterPro" id="IPR013105">
    <property type="entry name" value="TPR_2"/>
</dbReference>
<dbReference type="eggNOG" id="COG0457">
    <property type="taxonomic scope" value="Bacteria"/>
</dbReference>
<evidence type="ECO:0000256" key="3">
    <source>
        <dbReference type="PROSITE-ProRule" id="PRU00339"/>
    </source>
</evidence>
<evidence type="ECO:0000256" key="1">
    <source>
        <dbReference type="ARBA" id="ARBA00022737"/>
    </source>
</evidence>
<feature type="non-terminal residue" evidence="4">
    <location>
        <position position="1"/>
    </location>
</feature>
<dbReference type="RefSeq" id="WP_004341203.1">
    <property type="nucleotide sequence ID" value="NZ_AMXE01000061.1"/>
</dbReference>
<dbReference type="STRING" id="1123367.GCA_000621305_01277"/>
<dbReference type="SUPFAM" id="SSF48452">
    <property type="entry name" value="TPR-like"/>
    <property type="match status" value="1"/>
</dbReference>
<reference evidence="4 5" key="1">
    <citation type="submission" date="2012-09" db="EMBL/GenBank/DDBJ databases">
        <title>Draft Genome Sequences of 6 Strains from Genus Thauera.</title>
        <authorList>
            <person name="Liu B."/>
            <person name="Shapleigh J.P."/>
            <person name="Frostegard A.H."/>
        </authorList>
    </citation>
    <scope>NUCLEOTIDE SEQUENCE [LARGE SCALE GENOMIC DNA]</scope>
    <source>
        <strain evidence="5">47Lol / DSM 12138</strain>
    </source>
</reference>
<accession>N6Z1P6</accession>
<dbReference type="PROSITE" id="PS50005">
    <property type="entry name" value="TPR"/>
    <property type="match status" value="1"/>
</dbReference>
<name>N6Z1P6_THAL4</name>
<dbReference type="AlphaFoldDB" id="N6Z1P6"/>
<keyword evidence="5" id="KW-1185">Reference proteome</keyword>
<dbReference type="InterPro" id="IPR011990">
    <property type="entry name" value="TPR-like_helical_dom_sf"/>
</dbReference>
<evidence type="ECO:0000256" key="2">
    <source>
        <dbReference type="ARBA" id="ARBA00022803"/>
    </source>
</evidence>
<dbReference type="EMBL" id="AMXE01000061">
    <property type="protein sequence ID" value="ENO86094.1"/>
    <property type="molecule type" value="Genomic_DNA"/>
</dbReference>
<gene>
    <name evidence="4" type="ORF">C666_14115</name>
</gene>
<evidence type="ECO:0000313" key="5">
    <source>
        <dbReference type="Proteomes" id="UP000013232"/>
    </source>
</evidence>
<sequence length="145" mass="15337">AALAGLALAGAAAAADIPPATDLPDLAPLRAQIYAGEFAAAAAGLQALSATVQHADLYNLLGYSLRKLGRHEEAGRWYREALHFDPGHRPALAYQGELFIALGDIEGARKNLRYLELLCGGPTCLERDELHAALLQAGHPPHDTP</sequence>
<dbReference type="Proteomes" id="UP000013232">
    <property type="component" value="Unassembled WGS sequence"/>
</dbReference>
<dbReference type="Pfam" id="PF07719">
    <property type="entry name" value="TPR_2"/>
    <property type="match status" value="1"/>
</dbReference>
<dbReference type="InterPro" id="IPR019734">
    <property type="entry name" value="TPR_rpt"/>
</dbReference>
<dbReference type="OrthoDB" id="8592798at2"/>
<evidence type="ECO:0000313" key="4">
    <source>
        <dbReference type="EMBL" id="ENO86094.1"/>
    </source>
</evidence>
<comment type="caution">
    <text evidence="4">The sequence shown here is derived from an EMBL/GenBank/DDBJ whole genome shotgun (WGS) entry which is preliminary data.</text>
</comment>
<protein>
    <submittedName>
        <fullName evidence="4">TPR repeat-containing protein</fullName>
    </submittedName>
</protein>
<keyword evidence="1" id="KW-0677">Repeat</keyword>
<organism evidence="4 5">
    <name type="scientific">Thauera linaloolentis (strain DSM 12138 / JCM 21573 / CCUG 41526 / CIP 105981 / IAM 15112 / NBRC 102519 / 47Lol)</name>
    <dbReference type="NCBI Taxonomy" id="1123367"/>
    <lineage>
        <taxon>Bacteria</taxon>
        <taxon>Pseudomonadati</taxon>
        <taxon>Pseudomonadota</taxon>
        <taxon>Betaproteobacteria</taxon>
        <taxon>Rhodocyclales</taxon>
        <taxon>Zoogloeaceae</taxon>
        <taxon>Thauera</taxon>
    </lineage>
</organism>
<dbReference type="Gene3D" id="1.25.40.10">
    <property type="entry name" value="Tetratricopeptide repeat domain"/>
    <property type="match status" value="1"/>
</dbReference>
<feature type="repeat" description="TPR" evidence="3">
    <location>
        <begin position="55"/>
        <end position="88"/>
    </location>
</feature>
<proteinExistence type="predicted"/>